<dbReference type="OrthoDB" id="248923at2759"/>
<reference evidence="3" key="1">
    <citation type="submission" date="2018-08" db="EMBL/GenBank/DDBJ databases">
        <authorList>
            <person name="Rossello M."/>
        </authorList>
    </citation>
    <scope>NUCLEOTIDE SEQUENCE [LARGE SCALE GENOMIC DNA]</scope>
    <source>
        <strain evidence="3">cv. Chinese Spring</strain>
    </source>
</reference>
<dbReference type="AlphaFoldDB" id="A0A3B6G1I4"/>
<evidence type="ECO:0000256" key="1">
    <source>
        <dbReference type="SAM" id="MobiDB-lite"/>
    </source>
</evidence>
<proteinExistence type="predicted"/>
<dbReference type="EnsemblPlants" id="TraesCS3B02G548500.1">
    <property type="protein sequence ID" value="TraesCS3B02G548500.1.cds1"/>
    <property type="gene ID" value="TraesCS3B02G548500"/>
</dbReference>
<dbReference type="Gramene" id="TraesJUL3B03G01786280.1">
    <property type="protein sequence ID" value="TraesJUL3B03G01786280.1.CDS1"/>
    <property type="gene ID" value="TraesJUL3B03G01786280"/>
</dbReference>
<dbReference type="Gramene" id="TraesLDM3B03G01769230.1">
    <property type="protein sequence ID" value="TraesLDM3B03G01769230.1.CDS1"/>
    <property type="gene ID" value="TraesLDM3B03G01769230"/>
</dbReference>
<organism evidence="3">
    <name type="scientific">Triticum aestivum</name>
    <name type="common">Wheat</name>
    <dbReference type="NCBI Taxonomy" id="4565"/>
    <lineage>
        <taxon>Eukaryota</taxon>
        <taxon>Viridiplantae</taxon>
        <taxon>Streptophyta</taxon>
        <taxon>Embryophyta</taxon>
        <taxon>Tracheophyta</taxon>
        <taxon>Spermatophyta</taxon>
        <taxon>Magnoliopsida</taxon>
        <taxon>Liliopsida</taxon>
        <taxon>Poales</taxon>
        <taxon>Poaceae</taxon>
        <taxon>BOP clade</taxon>
        <taxon>Pooideae</taxon>
        <taxon>Triticodae</taxon>
        <taxon>Triticeae</taxon>
        <taxon>Triticinae</taxon>
        <taxon>Triticum</taxon>
    </lineage>
</organism>
<dbReference type="Gramene" id="TraesSTA3B03G01760370.1">
    <property type="protein sequence ID" value="TraesSTA3B03G01760370.1.CDS1"/>
    <property type="gene ID" value="TraesSTA3B03G01760370"/>
</dbReference>
<protein>
    <recommendedName>
        <fullName evidence="2">Protein kinase domain-containing protein</fullName>
    </recommendedName>
</protein>
<dbReference type="SMR" id="A0A3B6G1I4"/>
<dbReference type="Gramene" id="TraesROB_scaffold_004035_01G000200.1">
    <property type="protein sequence ID" value="TraesROB_scaffold_004035_01G000200.1"/>
    <property type="gene ID" value="TraesROB_scaffold_004035_01G000200"/>
</dbReference>
<dbReference type="PROSITE" id="PS50011">
    <property type="entry name" value="PROTEIN_KINASE_DOM"/>
    <property type="match status" value="1"/>
</dbReference>
<dbReference type="Pfam" id="PF00069">
    <property type="entry name" value="Pkinase"/>
    <property type="match status" value="1"/>
</dbReference>
<feature type="region of interest" description="Disordered" evidence="1">
    <location>
        <begin position="87"/>
        <end position="113"/>
    </location>
</feature>
<dbReference type="SUPFAM" id="SSF56112">
    <property type="entry name" value="Protein kinase-like (PK-like)"/>
    <property type="match status" value="1"/>
</dbReference>
<feature type="domain" description="Protein kinase" evidence="2">
    <location>
        <begin position="1"/>
        <end position="119"/>
    </location>
</feature>
<dbReference type="Gramene" id="TraesCLE_scaffold_004816_01G000100.1">
    <property type="protein sequence ID" value="TraesCLE_scaffold_004816_01G000100.1"/>
    <property type="gene ID" value="TraesCLE_scaffold_004816_01G000100"/>
</dbReference>
<keyword evidence="4" id="KW-1185">Reference proteome</keyword>
<dbReference type="STRING" id="4565.A0A3B6G1I4"/>
<reference evidence="3" key="2">
    <citation type="submission" date="2018-10" db="UniProtKB">
        <authorList>
            <consortium name="EnsemblPlants"/>
        </authorList>
    </citation>
    <scope>IDENTIFICATION</scope>
</reference>
<dbReference type="GO" id="GO:0004672">
    <property type="term" value="F:protein kinase activity"/>
    <property type="evidence" value="ECO:0007669"/>
    <property type="project" value="InterPro"/>
</dbReference>
<dbReference type="Gramene" id="TraesARI3B03G01801230.1">
    <property type="protein sequence ID" value="TraesARI3B03G01801230.1.CDS1"/>
    <property type="gene ID" value="TraesARI3B03G01801230"/>
</dbReference>
<evidence type="ECO:0000259" key="2">
    <source>
        <dbReference type="PROSITE" id="PS50011"/>
    </source>
</evidence>
<dbReference type="InterPro" id="IPR000719">
    <property type="entry name" value="Prot_kinase_dom"/>
</dbReference>
<dbReference type="Gramene" id="TraesCS3B03G1364900.1">
    <property type="protein sequence ID" value="TraesCS3B03G1364900.1.CDS1"/>
    <property type="gene ID" value="TraesCS3B03G1364900"/>
</dbReference>
<dbReference type="InterPro" id="IPR011009">
    <property type="entry name" value="Kinase-like_dom_sf"/>
</dbReference>
<evidence type="ECO:0000313" key="3">
    <source>
        <dbReference type="EnsemblPlants" id="TraesCS3B02G548500.1.cds1"/>
    </source>
</evidence>
<dbReference type="Proteomes" id="UP000019116">
    <property type="component" value="Chromosome 3B"/>
</dbReference>
<dbReference type="GO" id="GO:0005524">
    <property type="term" value="F:ATP binding"/>
    <property type="evidence" value="ECO:0007669"/>
    <property type="project" value="InterPro"/>
</dbReference>
<name>A0A3B6G1I4_WHEAT</name>
<evidence type="ECO:0000313" key="4">
    <source>
        <dbReference type="Proteomes" id="UP000019116"/>
    </source>
</evidence>
<accession>A0A3B6G1I4</accession>
<dbReference type="Gene3D" id="1.10.510.10">
    <property type="entry name" value="Transferase(Phosphotransferase) domain 1"/>
    <property type="match status" value="1"/>
</dbReference>
<sequence>MTGLVGTPYYVAPEVVAGREYGEKVDVWSARVMLRKGAQRRQRDGRPPPLGHRWPVAVQGRPAGLLVVRAVLPLELGREAVRDRGGLAEELGEAAEGAGERRRRRGPGAVGPEGLDCFF</sequence>
<dbReference type="Gramene" id="TraesCS3B02G548500.1">
    <property type="protein sequence ID" value="TraesCS3B02G548500.1.cds1"/>
    <property type="gene ID" value="TraesCS3B02G548500"/>
</dbReference>
<dbReference type="Gramene" id="TraesNOR3B03G01795690.1">
    <property type="protein sequence ID" value="TraesNOR3B03G01795690.1.CDS1"/>
    <property type="gene ID" value="TraesNOR3B03G01795690"/>
</dbReference>